<keyword evidence="6" id="KW-1185">Reference proteome</keyword>
<dbReference type="Pfam" id="PF00098">
    <property type="entry name" value="zf-CCHC"/>
    <property type="match status" value="1"/>
</dbReference>
<keyword evidence="2" id="KW-0479">Metal-binding</keyword>
<reference evidence="5" key="1">
    <citation type="submission" date="2021-03" db="EMBL/GenBank/DDBJ databases">
        <title>Draft genome sequence of rust myrtle Austropuccinia psidii MF-1, a brazilian biotype.</title>
        <authorList>
            <person name="Quecine M.C."/>
            <person name="Pachon D.M.R."/>
            <person name="Bonatelli M.L."/>
            <person name="Correr F.H."/>
            <person name="Franceschini L.M."/>
            <person name="Leite T.F."/>
            <person name="Margarido G.R.A."/>
            <person name="Almeida C.A."/>
            <person name="Ferrarezi J.A."/>
            <person name="Labate C.A."/>
        </authorList>
    </citation>
    <scope>NUCLEOTIDE SEQUENCE</scope>
    <source>
        <strain evidence="5">MF-1</strain>
    </source>
</reference>
<dbReference type="Gene3D" id="4.10.60.10">
    <property type="entry name" value="Zinc finger, CCHC-type"/>
    <property type="match status" value="1"/>
</dbReference>
<organism evidence="5 6">
    <name type="scientific">Austropuccinia psidii MF-1</name>
    <dbReference type="NCBI Taxonomy" id="1389203"/>
    <lineage>
        <taxon>Eukaryota</taxon>
        <taxon>Fungi</taxon>
        <taxon>Dikarya</taxon>
        <taxon>Basidiomycota</taxon>
        <taxon>Pucciniomycotina</taxon>
        <taxon>Pucciniomycetes</taxon>
        <taxon>Pucciniales</taxon>
        <taxon>Sphaerophragmiaceae</taxon>
        <taxon>Austropuccinia</taxon>
    </lineage>
</organism>
<evidence type="ECO:0000313" key="6">
    <source>
        <dbReference type="Proteomes" id="UP000765509"/>
    </source>
</evidence>
<dbReference type="Proteomes" id="UP000765509">
    <property type="component" value="Unassembled WGS sequence"/>
</dbReference>
<dbReference type="GO" id="GO:0006397">
    <property type="term" value="P:mRNA processing"/>
    <property type="evidence" value="ECO:0007669"/>
    <property type="project" value="UniProtKB-KW"/>
</dbReference>
<keyword evidence="2" id="KW-0862">Zinc</keyword>
<protein>
    <recommendedName>
        <fullName evidence="4">CCHC-type domain-containing protein</fullName>
    </recommendedName>
</protein>
<dbReference type="GO" id="GO:0008270">
    <property type="term" value="F:zinc ion binding"/>
    <property type="evidence" value="ECO:0007669"/>
    <property type="project" value="UniProtKB-KW"/>
</dbReference>
<feature type="domain" description="CCHC-type" evidence="4">
    <location>
        <begin position="74"/>
        <end position="89"/>
    </location>
</feature>
<dbReference type="GO" id="GO:0003676">
    <property type="term" value="F:nucleic acid binding"/>
    <property type="evidence" value="ECO:0007669"/>
    <property type="project" value="InterPro"/>
</dbReference>
<dbReference type="OrthoDB" id="8026949at2759"/>
<dbReference type="SMART" id="SM00343">
    <property type="entry name" value="ZnF_C2HC"/>
    <property type="match status" value="1"/>
</dbReference>
<proteinExistence type="predicted"/>
<dbReference type="PROSITE" id="PS50158">
    <property type="entry name" value="ZF_CCHC"/>
    <property type="match status" value="1"/>
</dbReference>
<name>A0A9Q3DL42_9BASI</name>
<keyword evidence="2" id="KW-0863">Zinc-finger</keyword>
<feature type="compositionally biased region" description="Basic and acidic residues" evidence="3">
    <location>
        <begin position="108"/>
        <end position="130"/>
    </location>
</feature>
<gene>
    <name evidence="5" type="ORF">O181_044884</name>
</gene>
<dbReference type="InterPro" id="IPR001878">
    <property type="entry name" value="Znf_CCHC"/>
</dbReference>
<accession>A0A9Q3DL42</accession>
<dbReference type="SUPFAM" id="SSF57756">
    <property type="entry name" value="Retrovirus zinc finger-like domains"/>
    <property type="match status" value="1"/>
</dbReference>
<feature type="region of interest" description="Disordered" evidence="3">
    <location>
        <begin position="101"/>
        <end position="130"/>
    </location>
</feature>
<keyword evidence="1" id="KW-0507">mRNA processing</keyword>
<sequence>MQGELKHGVKCKLSQSCTLDDIENTLQDVSKRTNIGKYSPFRRTSFKEKQPFRVELKDKPKERVAEVTKKKNYCHNCGSTDHYANNCPKAKKKVYAIEQVPEEECPTEDSKSDSMCDAIREQSDEDKDPREEFLVEYQEETQLEIEEIQLEAVIPQDTANKNLFKHTQDCQTFLFTPTKGMAYINGTATNMTVFIENSDHPFFIYSGLHFSIVPKDYLDNNFPNWEKQLLSTKAKKFNSASGKIKSIGKIIKEIIIPHRKELLNKFRQGKFSTILTTKQELNLLNILRKNRPAFDIVEGSLEKIRVHDIKLYLDAERPYPPMLKRPPYPESLETRNKIEKHINELLDMDFTSNIEHNEIVEITTFVLITWQDGKSRLCRDV</sequence>
<evidence type="ECO:0000256" key="3">
    <source>
        <dbReference type="SAM" id="MobiDB-lite"/>
    </source>
</evidence>
<dbReference type="InterPro" id="IPR036875">
    <property type="entry name" value="Znf_CCHC_sf"/>
</dbReference>
<dbReference type="EMBL" id="AVOT02018344">
    <property type="protein sequence ID" value="MBW0505169.1"/>
    <property type="molecule type" value="Genomic_DNA"/>
</dbReference>
<evidence type="ECO:0000313" key="5">
    <source>
        <dbReference type="EMBL" id="MBW0505169.1"/>
    </source>
</evidence>
<dbReference type="AlphaFoldDB" id="A0A9Q3DL42"/>
<evidence type="ECO:0000256" key="1">
    <source>
        <dbReference type="ARBA" id="ARBA00022664"/>
    </source>
</evidence>
<comment type="caution">
    <text evidence="5">The sequence shown here is derived from an EMBL/GenBank/DDBJ whole genome shotgun (WGS) entry which is preliminary data.</text>
</comment>
<evidence type="ECO:0000259" key="4">
    <source>
        <dbReference type="PROSITE" id="PS50158"/>
    </source>
</evidence>
<evidence type="ECO:0000256" key="2">
    <source>
        <dbReference type="PROSITE-ProRule" id="PRU00047"/>
    </source>
</evidence>